<dbReference type="Gene3D" id="3.40.50.300">
    <property type="entry name" value="P-loop containing nucleotide triphosphate hydrolases"/>
    <property type="match status" value="1"/>
</dbReference>
<evidence type="ECO:0000256" key="10">
    <source>
        <dbReference type="ARBA" id="ARBA00048743"/>
    </source>
</evidence>
<keyword evidence="7 12" id="KW-0418">Kinase</keyword>
<evidence type="ECO:0000256" key="1">
    <source>
        <dbReference type="ARBA" id="ARBA00009776"/>
    </source>
</evidence>
<feature type="binding site" evidence="12">
    <location>
        <begin position="10"/>
        <end position="17"/>
    </location>
    <ligand>
        <name>ATP</name>
        <dbReference type="ChEBI" id="CHEBI:30616"/>
    </ligand>
</feature>
<comment type="similarity">
    <text evidence="1 12">Belongs to the thymidylate kinase family.</text>
</comment>
<feature type="domain" description="Thymidylate kinase-like" evidence="13">
    <location>
        <begin position="8"/>
        <end position="197"/>
    </location>
</feature>
<dbReference type="GO" id="GO:0006235">
    <property type="term" value="P:dTTP biosynthetic process"/>
    <property type="evidence" value="ECO:0007669"/>
    <property type="project" value="UniProtKB-UniRule"/>
</dbReference>
<dbReference type="SUPFAM" id="SSF52540">
    <property type="entry name" value="P-loop containing nucleoside triphosphate hydrolases"/>
    <property type="match status" value="1"/>
</dbReference>
<evidence type="ECO:0000256" key="8">
    <source>
        <dbReference type="ARBA" id="ARBA00022840"/>
    </source>
</evidence>
<dbReference type="InterPro" id="IPR018094">
    <property type="entry name" value="Thymidylate_kinase"/>
</dbReference>
<dbReference type="EMBL" id="CADCWL010000035">
    <property type="protein sequence ID" value="CAA9550703.1"/>
    <property type="molecule type" value="Genomic_DNA"/>
</dbReference>
<name>A0A6J4UIY1_9BACT</name>
<dbReference type="InterPro" id="IPR018095">
    <property type="entry name" value="Thymidylate_kin_CS"/>
</dbReference>
<evidence type="ECO:0000256" key="11">
    <source>
        <dbReference type="ARBA" id="ARBA00057735"/>
    </source>
</evidence>
<evidence type="ECO:0000313" key="14">
    <source>
        <dbReference type="EMBL" id="CAA9550703.1"/>
    </source>
</evidence>
<dbReference type="NCBIfam" id="TIGR00041">
    <property type="entry name" value="DTMP_kinase"/>
    <property type="match status" value="1"/>
</dbReference>
<dbReference type="GO" id="GO:0004798">
    <property type="term" value="F:dTMP kinase activity"/>
    <property type="evidence" value="ECO:0007669"/>
    <property type="project" value="UniProtKB-UniRule"/>
</dbReference>
<protein>
    <recommendedName>
        <fullName evidence="3 12">Thymidylate kinase</fullName>
        <ecNumber evidence="2 12">2.7.4.9</ecNumber>
    </recommendedName>
    <alternativeName>
        <fullName evidence="9 12">dTMP kinase</fullName>
    </alternativeName>
</protein>
<reference evidence="14" key="1">
    <citation type="submission" date="2020-02" db="EMBL/GenBank/DDBJ databases">
        <authorList>
            <person name="Meier V. D."/>
        </authorList>
    </citation>
    <scope>NUCLEOTIDE SEQUENCE</scope>
    <source>
        <strain evidence="14">AVDCRST_MAG19</strain>
    </source>
</reference>
<keyword evidence="5 12" id="KW-0545">Nucleotide biosynthesis</keyword>
<evidence type="ECO:0000256" key="4">
    <source>
        <dbReference type="ARBA" id="ARBA00022679"/>
    </source>
</evidence>
<proteinExistence type="inferred from homology"/>
<evidence type="ECO:0000256" key="7">
    <source>
        <dbReference type="ARBA" id="ARBA00022777"/>
    </source>
</evidence>
<dbReference type="GO" id="GO:0006233">
    <property type="term" value="P:dTDP biosynthetic process"/>
    <property type="evidence" value="ECO:0007669"/>
    <property type="project" value="InterPro"/>
</dbReference>
<evidence type="ECO:0000256" key="12">
    <source>
        <dbReference type="HAMAP-Rule" id="MF_00165"/>
    </source>
</evidence>
<evidence type="ECO:0000256" key="9">
    <source>
        <dbReference type="ARBA" id="ARBA00029962"/>
    </source>
</evidence>
<dbReference type="Pfam" id="PF02223">
    <property type="entry name" value="Thymidylate_kin"/>
    <property type="match status" value="1"/>
</dbReference>
<keyword evidence="8 12" id="KW-0067">ATP-binding</keyword>
<dbReference type="InterPro" id="IPR027417">
    <property type="entry name" value="P-loop_NTPase"/>
</dbReference>
<evidence type="ECO:0000259" key="13">
    <source>
        <dbReference type="Pfam" id="PF02223"/>
    </source>
</evidence>
<dbReference type="GO" id="GO:0005829">
    <property type="term" value="C:cytosol"/>
    <property type="evidence" value="ECO:0007669"/>
    <property type="project" value="TreeGrafter"/>
</dbReference>
<gene>
    <name evidence="12" type="primary">tmk</name>
    <name evidence="14" type="ORF">AVDCRST_MAG19-786</name>
</gene>
<dbReference type="PANTHER" id="PTHR10344">
    <property type="entry name" value="THYMIDYLATE KINASE"/>
    <property type="match status" value="1"/>
</dbReference>
<dbReference type="GO" id="GO:0006227">
    <property type="term" value="P:dUDP biosynthetic process"/>
    <property type="evidence" value="ECO:0007669"/>
    <property type="project" value="TreeGrafter"/>
</dbReference>
<accession>A0A6J4UIY1</accession>
<dbReference type="CDD" id="cd01672">
    <property type="entry name" value="TMPK"/>
    <property type="match status" value="1"/>
</dbReference>
<evidence type="ECO:0000256" key="6">
    <source>
        <dbReference type="ARBA" id="ARBA00022741"/>
    </source>
</evidence>
<dbReference type="InterPro" id="IPR039430">
    <property type="entry name" value="Thymidylate_kin-like_dom"/>
</dbReference>
<evidence type="ECO:0000256" key="3">
    <source>
        <dbReference type="ARBA" id="ARBA00017144"/>
    </source>
</evidence>
<dbReference type="EC" id="2.7.4.9" evidence="2 12"/>
<dbReference type="PANTHER" id="PTHR10344:SF4">
    <property type="entry name" value="UMP-CMP KINASE 2, MITOCHONDRIAL"/>
    <property type="match status" value="1"/>
</dbReference>
<keyword evidence="6 12" id="KW-0547">Nucleotide-binding</keyword>
<dbReference type="PROSITE" id="PS01331">
    <property type="entry name" value="THYMIDYLATE_KINASE"/>
    <property type="match status" value="1"/>
</dbReference>
<comment type="catalytic activity">
    <reaction evidence="10 12">
        <text>dTMP + ATP = dTDP + ADP</text>
        <dbReference type="Rhea" id="RHEA:13517"/>
        <dbReference type="ChEBI" id="CHEBI:30616"/>
        <dbReference type="ChEBI" id="CHEBI:58369"/>
        <dbReference type="ChEBI" id="CHEBI:63528"/>
        <dbReference type="ChEBI" id="CHEBI:456216"/>
        <dbReference type="EC" id="2.7.4.9"/>
    </reaction>
</comment>
<evidence type="ECO:0000256" key="2">
    <source>
        <dbReference type="ARBA" id="ARBA00012980"/>
    </source>
</evidence>
<dbReference type="FunFam" id="3.40.50.300:FF:000225">
    <property type="entry name" value="Thymidylate kinase"/>
    <property type="match status" value="1"/>
</dbReference>
<dbReference type="AlphaFoldDB" id="A0A6J4UIY1"/>
<comment type="function">
    <text evidence="11 12">Phosphorylation of dTMP to form dTDP in both de novo and salvage pathways of dTTP synthesis.</text>
</comment>
<dbReference type="GO" id="GO:0005524">
    <property type="term" value="F:ATP binding"/>
    <property type="evidence" value="ECO:0007669"/>
    <property type="project" value="UniProtKB-UniRule"/>
</dbReference>
<evidence type="ECO:0000256" key="5">
    <source>
        <dbReference type="ARBA" id="ARBA00022727"/>
    </source>
</evidence>
<organism evidence="14">
    <name type="scientific">uncultured Thermomicrobiales bacterium</name>
    <dbReference type="NCBI Taxonomy" id="1645740"/>
    <lineage>
        <taxon>Bacteria</taxon>
        <taxon>Pseudomonadati</taxon>
        <taxon>Thermomicrobiota</taxon>
        <taxon>Thermomicrobia</taxon>
        <taxon>Thermomicrobiales</taxon>
        <taxon>environmental samples</taxon>
    </lineage>
</organism>
<keyword evidence="4 12" id="KW-0808">Transferase</keyword>
<dbReference type="HAMAP" id="MF_00165">
    <property type="entry name" value="Thymidylate_kinase"/>
    <property type="match status" value="1"/>
</dbReference>
<sequence>MAGLFIALEGPEGAGKSTQALRLAARLRTLGRDVLVSREPGGTALGQELRRLVLDRESHAILAETEALLYAADRAEHVGRVLRPARDCGAIVVCDRFVDSSLAYQGAGRGLDVIQLRALQNFATGGMEPDLRLLLDLPVGVGLARRFGSGGEVNRLDAEGIAFHERVRAAYLAAAAASPIAWAVVDAAESVDEVARRVEEMVVERLGDRLGPATPSVAGSATVDRAR</sequence>